<dbReference type="AlphaFoldDB" id="A0ABD3SIJ7"/>
<comment type="caution">
    <text evidence="1">The sequence shown here is derived from an EMBL/GenBank/DDBJ whole genome shotgun (WGS) entry which is preliminary data.</text>
</comment>
<dbReference type="Proteomes" id="UP001634393">
    <property type="component" value="Unassembled WGS sequence"/>
</dbReference>
<protein>
    <submittedName>
        <fullName evidence="1">Uncharacterized protein</fullName>
    </submittedName>
</protein>
<accession>A0ABD3SIJ7</accession>
<dbReference type="EMBL" id="JBJXBP010000006">
    <property type="protein sequence ID" value="KAL3824391.1"/>
    <property type="molecule type" value="Genomic_DNA"/>
</dbReference>
<name>A0ABD3SIJ7_9LAMI</name>
<sequence length="84" mass="9822">MRKIPGIVVGVNGGEKIQFDSVDERQKIAIELFMDSGNKIRESIMEKLFMDSGIKIQDSTMEKLYLLWYIGIKYYFIYVNDSFL</sequence>
<keyword evidence="2" id="KW-1185">Reference proteome</keyword>
<organism evidence="1 2">
    <name type="scientific">Penstemon smallii</name>
    <dbReference type="NCBI Taxonomy" id="265156"/>
    <lineage>
        <taxon>Eukaryota</taxon>
        <taxon>Viridiplantae</taxon>
        <taxon>Streptophyta</taxon>
        <taxon>Embryophyta</taxon>
        <taxon>Tracheophyta</taxon>
        <taxon>Spermatophyta</taxon>
        <taxon>Magnoliopsida</taxon>
        <taxon>eudicotyledons</taxon>
        <taxon>Gunneridae</taxon>
        <taxon>Pentapetalae</taxon>
        <taxon>asterids</taxon>
        <taxon>lamiids</taxon>
        <taxon>Lamiales</taxon>
        <taxon>Plantaginaceae</taxon>
        <taxon>Cheloneae</taxon>
        <taxon>Penstemon</taxon>
    </lineage>
</organism>
<proteinExistence type="predicted"/>
<reference evidence="1 2" key="1">
    <citation type="submission" date="2024-12" db="EMBL/GenBank/DDBJ databases">
        <title>The unique morphological basis and parallel evolutionary history of personate flowers in Penstemon.</title>
        <authorList>
            <person name="Depatie T.H."/>
            <person name="Wessinger C.A."/>
        </authorList>
    </citation>
    <scope>NUCLEOTIDE SEQUENCE [LARGE SCALE GENOMIC DNA]</scope>
    <source>
        <strain evidence="1">WTNN_2</strain>
        <tissue evidence="1">Leaf</tissue>
    </source>
</reference>
<evidence type="ECO:0000313" key="2">
    <source>
        <dbReference type="Proteomes" id="UP001634393"/>
    </source>
</evidence>
<gene>
    <name evidence="1" type="ORF">ACJIZ3_020420</name>
</gene>
<evidence type="ECO:0000313" key="1">
    <source>
        <dbReference type="EMBL" id="KAL3824391.1"/>
    </source>
</evidence>